<name>A0A5J5C165_9ASTE</name>
<organism evidence="1 2">
    <name type="scientific">Nyssa sinensis</name>
    <dbReference type="NCBI Taxonomy" id="561372"/>
    <lineage>
        <taxon>Eukaryota</taxon>
        <taxon>Viridiplantae</taxon>
        <taxon>Streptophyta</taxon>
        <taxon>Embryophyta</taxon>
        <taxon>Tracheophyta</taxon>
        <taxon>Spermatophyta</taxon>
        <taxon>Magnoliopsida</taxon>
        <taxon>eudicotyledons</taxon>
        <taxon>Gunneridae</taxon>
        <taxon>Pentapetalae</taxon>
        <taxon>asterids</taxon>
        <taxon>Cornales</taxon>
        <taxon>Nyssaceae</taxon>
        <taxon>Nyssa</taxon>
    </lineage>
</organism>
<dbReference type="Gene3D" id="6.10.140.1230">
    <property type="match status" value="1"/>
</dbReference>
<dbReference type="Pfam" id="PF03357">
    <property type="entry name" value="Snf7"/>
    <property type="match status" value="1"/>
</dbReference>
<dbReference type="GO" id="GO:0000815">
    <property type="term" value="C:ESCRT III complex"/>
    <property type="evidence" value="ECO:0007669"/>
    <property type="project" value="TreeGrafter"/>
</dbReference>
<dbReference type="GO" id="GO:0032511">
    <property type="term" value="P:late endosome to vacuole transport via multivesicular body sorting pathway"/>
    <property type="evidence" value="ECO:0007669"/>
    <property type="project" value="TreeGrafter"/>
</dbReference>
<dbReference type="GO" id="GO:0009898">
    <property type="term" value="C:cytoplasmic side of plasma membrane"/>
    <property type="evidence" value="ECO:0007669"/>
    <property type="project" value="TreeGrafter"/>
</dbReference>
<accession>A0A5J5C165</accession>
<dbReference type="GO" id="GO:0005771">
    <property type="term" value="C:multivesicular body"/>
    <property type="evidence" value="ECO:0007669"/>
    <property type="project" value="TreeGrafter"/>
</dbReference>
<dbReference type="EMBL" id="CM018031">
    <property type="protein sequence ID" value="KAA8549008.1"/>
    <property type="molecule type" value="Genomic_DNA"/>
</dbReference>
<evidence type="ECO:0000313" key="2">
    <source>
        <dbReference type="Proteomes" id="UP000325577"/>
    </source>
</evidence>
<dbReference type="InterPro" id="IPR005024">
    <property type="entry name" value="Snf7_fam"/>
</dbReference>
<dbReference type="AlphaFoldDB" id="A0A5J5C165"/>
<keyword evidence="2" id="KW-1185">Reference proteome</keyword>
<dbReference type="Proteomes" id="UP000325577">
    <property type="component" value="Linkage Group LG0"/>
</dbReference>
<sequence length="410" mass="46062">MDTSSLSKSVGEFIRREVRDWDDEVKASARFKAFSGQRSDWEARFEFWRDLILKVARHLGLFLIRPSEVKNIWFNRGGLTPLCLDHVLLEMYNAGDIVRSGDLVDPRSGRLSWIFRKLIHLGSLSRSSTPENIAEDHLILLSLLKDKAVEIVKVLSENHWTSTCVITMRKFQDICGGFKEAHAILSYLSGCGKARYLAINKKELIEGVKVSLCQQQFLLDVIDQRCETSKHLALATLKSGNRKIALRHARELKLASESREKCTGLLNRVEEVLRIIADAESSKKVSEAIQIGARAIKENSMSVEEVQNCLQELDESIDLYKQVEEVLESTPYTVFEDEDVADEFNKLKLDVGCESSQVPIPEVGLNGVVRETEAPGSAALLGDCLSKLKLTDAAVLESESVIRHYGINEE</sequence>
<dbReference type="OrthoDB" id="10250120at2759"/>
<protein>
    <recommendedName>
        <fullName evidence="3">Charged multivesicular body protein 7</fullName>
    </recommendedName>
</protein>
<reference evidence="1 2" key="1">
    <citation type="submission" date="2019-09" db="EMBL/GenBank/DDBJ databases">
        <title>A chromosome-level genome assembly of the Chinese tupelo Nyssa sinensis.</title>
        <authorList>
            <person name="Yang X."/>
            <person name="Kang M."/>
            <person name="Yang Y."/>
            <person name="Xiong H."/>
            <person name="Wang M."/>
            <person name="Zhang Z."/>
            <person name="Wang Z."/>
            <person name="Wu H."/>
            <person name="Ma T."/>
            <person name="Liu J."/>
            <person name="Xi Z."/>
        </authorList>
    </citation>
    <scope>NUCLEOTIDE SEQUENCE [LARGE SCALE GENOMIC DNA]</scope>
    <source>
        <strain evidence="1">J267</strain>
        <tissue evidence="1">Leaf</tissue>
    </source>
</reference>
<evidence type="ECO:0008006" key="3">
    <source>
        <dbReference type="Google" id="ProtNLM"/>
    </source>
</evidence>
<dbReference type="GO" id="GO:0006900">
    <property type="term" value="P:vesicle budding from membrane"/>
    <property type="evidence" value="ECO:0007669"/>
    <property type="project" value="TreeGrafter"/>
</dbReference>
<gene>
    <name evidence="1" type="ORF">F0562_000692</name>
</gene>
<dbReference type="Pfam" id="PF25880">
    <property type="entry name" value="WHD_CHMP7_1st"/>
    <property type="match status" value="1"/>
</dbReference>
<dbReference type="PANTHER" id="PTHR22761:SF7">
    <property type="entry name" value="SNF7 FAMILY PROTEIN"/>
    <property type="match status" value="1"/>
</dbReference>
<dbReference type="PANTHER" id="PTHR22761">
    <property type="entry name" value="CHARGED MULTIVESICULAR BODY PROTEIN"/>
    <property type="match status" value="1"/>
</dbReference>
<evidence type="ECO:0000313" key="1">
    <source>
        <dbReference type="EMBL" id="KAA8549008.1"/>
    </source>
</evidence>
<proteinExistence type="predicted"/>